<dbReference type="PANTHER" id="PTHR43731:SF14">
    <property type="entry name" value="PRESENILIN-ASSOCIATED RHOMBOID-LIKE PROTEIN, MITOCHONDRIAL"/>
    <property type="match status" value="1"/>
</dbReference>
<accession>A0A7W7PCP4</accession>
<reference evidence="10 11" key="1">
    <citation type="submission" date="2020-08" db="EMBL/GenBank/DDBJ databases">
        <title>Sequencing the genomes of 1000 actinobacteria strains.</title>
        <authorList>
            <person name="Klenk H.-P."/>
        </authorList>
    </citation>
    <scope>NUCLEOTIDE SEQUENCE [LARGE SCALE GENOMIC DNA]</scope>
    <source>
        <strain evidence="10 11">DSM 19079</strain>
    </source>
</reference>
<dbReference type="GO" id="GO:0016020">
    <property type="term" value="C:membrane"/>
    <property type="evidence" value="ECO:0007669"/>
    <property type="project" value="UniProtKB-SubCell"/>
</dbReference>
<evidence type="ECO:0000259" key="9">
    <source>
        <dbReference type="Pfam" id="PF01694"/>
    </source>
</evidence>
<evidence type="ECO:0000256" key="4">
    <source>
        <dbReference type="ARBA" id="ARBA00022801"/>
    </source>
</evidence>
<keyword evidence="10" id="KW-0645">Protease</keyword>
<dbReference type="SUPFAM" id="SSF144091">
    <property type="entry name" value="Rhomboid-like"/>
    <property type="match status" value="1"/>
</dbReference>
<keyword evidence="6 8" id="KW-0472">Membrane</keyword>
<comment type="subcellular location">
    <subcellularLocation>
        <location evidence="1">Membrane</location>
        <topology evidence="1">Multi-pass membrane protein</topology>
    </subcellularLocation>
</comment>
<feature type="compositionally biased region" description="Low complexity" evidence="7">
    <location>
        <begin position="75"/>
        <end position="91"/>
    </location>
</feature>
<evidence type="ECO:0000313" key="10">
    <source>
        <dbReference type="EMBL" id="MBB4883775.1"/>
    </source>
</evidence>
<feature type="domain" description="Peptidase S54 rhomboid" evidence="9">
    <location>
        <begin position="145"/>
        <end position="276"/>
    </location>
</feature>
<feature type="transmembrane region" description="Helical" evidence="8">
    <location>
        <begin position="187"/>
        <end position="206"/>
    </location>
</feature>
<evidence type="ECO:0000256" key="2">
    <source>
        <dbReference type="ARBA" id="ARBA00009045"/>
    </source>
</evidence>
<name>A0A7W7PCP4_9MICC</name>
<feature type="transmembrane region" description="Helical" evidence="8">
    <location>
        <begin position="149"/>
        <end position="175"/>
    </location>
</feature>
<evidence type="ECO:0000313" key="11">
    <source>
        <dbReference type="Proteomes" id="UP000560081"/>
    </source>
</evidence>
<evidence type="ECO:0000256" key="6">
    <source>
        <dbReference type="ARBA" id="ARBA00023136"/>
    </source>
</evidence>
<keyword evidence="4" id="KW-0378">Hydrolase</keyword>
<keyword evidence="11" id="KW-1185">Reference proteome</keyword>
<gene>
    <name evidence="10" type="ORF">BJ976_002126</name>
</gene>
<proteinExistence type="inferred from homology"/>
<feature type="transmembrane region" description="Helical" evidence="8">
    <location>
        <begin position="300"/>
        <end position="322"/>
    </location>
</feature>
<dbReference type="GO" id="GO:0006508">
    <property type="term" value="P:proteolysis"/>
    <property type="evidence" value="ECO:0007669"/>
    <property type="project" value="UniProtKB-KW"/>
</dbReference>
<dbReference type="AlphaFoldDB" id="A0A7W7PCP4"/>
<organism evidence="10 11">
    <name type="scientific">Micrococcus flavus</name>
    <dbReference type="NCBI Taxonomy" id="384602"/>
    <lineage>
        <taxon>Bacteria</taxon>
        <taxon>Bacillati</taxon>
        <taxon>Actinomycetota</taxon>
        <taxon>Actinomycetes</taxon>
        <taxon>Micrococcales</taxon>
        <taxon>Micrococcaceae</taxon>
        <taxon>Micrococcus</taxon>
    </lineage>
</organism>
<comment type="similarity">
    <text evidence="2">Belongs to the peptidase S54 family.</text>
</comment>
<evidence type="ECO:0000256" key="7">
    <source>
        <dbReference type="SAM" id="MobiDB-lite"/>
    </source>
</evidence>
<evidence type="ECO:0000256" key="8">
    <source>
        <dbReference type="SAM" id="Phobius"/>
    </source>
</evidence>
<dbReference type="InterPro" id="IPR022764">
    <property type="entry name" value="Peptidase_S54_rhomboid_dom"/>
</dbReference>
<comment type="caution">
    <text evidence="10">The sequence shown here is derived from an EMBL/GenBank/DDBJ whole genome shotgun (WGS) entry which is preliminary data.</text>
</comment>
<keyword evidence="5 8" id="KW-1133">Transmembrane helix</keyword>
<evidence type="ECO:0000256" key="3">
    <source>
        <dbReference type="ARBA" id="ARBA00022692"/>
    </source>
</evidence>
<dbReference type="Proteomes" id="UP000560081">
    <property type="component" value="Unassembled WGS sequence"/>
</dbReference>
<dbReference type="InterPro" id="IPR035952">
    <property type="entry name" value="Rhomboid-like_sf"/>
</dbReference>
<dbReference type="PANTHER" id="PTHR43731">
    <property type="entry name" value="RHOMBOID PROTEASE"/>
    <property type="match status" value="1"/>
</dbReference>
<dbReference type="Pfam" id="PF01694">
    <property type="entry name" value="Rhomboid"/>
    <property type="match status" value="1"/>
</dbReference>
<dbReference type="GO" id="GO:0004252">
    <property type="term" value="F:serine-type endopeptidase activity"/>
    <property type="evidence" value="ECO:0007669"/>
    <property type="project" value="InterPro"/>
</dbReference>
<feature type="region of interest" description="Disordered" evidence="7">
    <location>
        <begin position="1"/>
        <end position="21"/>
    </location>
</feature>
<dbReference type="EMBL" id="JACHMC010000001">
    <property type="protein sequence ID" value="MBB4883775.1"/>
    <property type="molecule type" value="Genomic_DNA"/>
</dbReference>
<feature type="region of interest" description="Disordered" evidence="7">
    <location>
        <begin position="65"/>
        <end position="94"/>
    </location>
</feature>
<sequence>MSSTPSDPHGPDVAHGTPPVCPRHPGRAAYVRCSACGTPACLDCQRPGVGGATVCPDCAARAQDGKPDGGGLPQTTTTAPASAAPRPASPRGGLRASARAMPVTWTLLVLTVAAYAGQWASRGSRTGVTETLWYAGAYTSPLGLEPWRMLTYAVVHDVSGPTHLALNMLALWVIGRVLEPVLGWWRFLALYLLSAVGGAVAALWLADPLQPVVGASGAVYGLFSALFLVTRFRGGQVGSIAVLIGLNLVISVLLPGISWQVHVGGLLTGAAVGAVYTAAGGPPGHGVAVRGDRPGGRASAGVHAAGLALLAAVLTALTLSGAERLGMSALMG</sequence>
<feature type="transmembrane region" description="Helical" evidence="8">
    <location>
        <begin position="237"/>
        <end position="257"/>
    </location>
</feature>
<dbReference type="RefSeq" id="WP_229667315.1">
    <property type="nucleotide sequence ID" value="NZ_BMLA01000004.1"/>
</dbReference>
<dbReference type="InterPro" id="IPR050925">
    <property type="entry name" value="Rhomboid_protease_S54"/>
</dbReference>
<dbReference type="Gene3D" id="1.20.1540.10">
    <property type="entry name" value="Rhomboid-like"/>
    <property type="match status" value="1"/>
</dbReference>
<evidence type="ECO:0000256" key="1">
    <source>
        <dbReference type="ARBA" id="ARBA00004141"/>
    </source>
</evidence>
<keyword evidence="3 8" id="KW-0812">Transmembrane</keyword>
<protein>
    <submittedName>
        <fullName evidence="10">Membrane associated rhomboid family serine protease</fullName>
    </submittedName>
</protein>
<feature type="transmembrane region" description="Helical" evidence="8">
    <location>
        <begin position="212"/>
        <end position="230"/>
    </location>
</feature>
<evidence type="ECO:0000256" key="5">
    <source>
        <dbReference type="ARBA" id="ARBA00022989"/>
    </source>
</evidence>